<dbReference type="Gene3D" id="3.40.50.2300">
    <property type="match status" value="1"/>
</dbReference>
<dbReference type="CDD" id="cd00082">
    <property type="entry name" value="HisKA"/>
    <property type="match status" value="1"/>
</dbReference>
<evidence type="ECO:0000313" key="21">
    <source>
        <dbReference type="Proteomes" id="UP000184514"/>
    </source>
</evidence>
<dbReference type="SMART" id="SM00448">
    <property type="entry name" value="REC"/>
    <property type="match status" value="1"/>
</dbReference>
<dbReference type="PANTHER" id="PTHR45339">
    <property type="entry name" value="HYBRID SIGNAL TRANSDUCTION HISTIDINE KINASE J"/>
    <property type="match status" value="1"/>
</dbReference>
<dbReference type="InterPro" id="IPR036890">
    <property type="entry name" value="HATPase_C_sf"/>
</dbReference>
<evidence type="ECO:0000256" key="3">
    <source>
        <dbReference type="ARBA" id="ARBA00012438"/>
    </source>
</evidence>
<feature type="domain" description="PAC" evidence="19">
    <location>
        <begin position="291"/>
        <end position="345"/>
    </location>
</feature>
<evidence type="ECO:0000256" key="9">
    <source>
        <dbReference type="ARBA" id="ARBA00022840"/>
    </source>
</evidence>
<dbReference type="EMBL" id="MLCB01000203">
    <property type="protein sequence ID" value="OJI92040.1"/>
    <property type="molecule type" value="Genomic_DNA"/>
</dbReference>
<feature type="transmembrane region" description="Helical" evidence="15">
    <location>
        <begin position="135"/>
        <end position="155"/>
    </location>
</feature>
<dbReference type="PROSITE" id="PS50110">
    <property type="entry name" value="RESPONSE_REGULATORY"/>
    <property type="match status" value="1"/>
</dbReference>
<dbReference type="NCBIfam" id="TIGR00229">
    <property type="entry name" value="sensory_box"/>
    <property type="match status" value="1"/>
</dbReference>
<feature type="domain" description="PAS" evidence="18">
    <location>
        <begin position="219"/>
        <end position="265"/>
    </location>
</feature>
<dbReference type="STRING" id="696762.PFRI_37510"/>
<dbReference type="CDD" id="cd00130">
    <property type="entry name" value="PAS"/>
    <property type="match status" value="1"/>
</dbReference>
<feature type="coiled-coil region" evidence="14">
    <location>
        <begin position="329"/>
        <end position="356"/>
    </location>
</feature>
<organism evidence="20 21">
    <name type="scientific">Planktotalea frisia</name>
    <dbReference type="NCBI Taxonomy" id="696762"/>
    <lineage>
        <taxon>Bacteria</taxon>
        <taxon>Pseudomonadati</taxon>
        <taxon>Pseudomonadota</taxon>
        <taxon>Alphaproteobacteria</taxon>
        <taxon>Rhodobacterales</taxon>
        <taxon>Paracoccaceae</taxon>
        <taxon>Planktotalea</taxon>
    </lineage>
</organism>
<keyword evidence="6 15" id="KW-0812">Transmembrane</keyword>
<protein>
    <recommendedName>
        <fullName evidence="3">histidine kinase</fullName>
        <ecNumber evidence="3">2.7.13.3</ecNumber>
    </recommendedName>
</protein>
<evidence type="ECO:0000256" key="12">
    <source>
        <dbReference type="ARBA" id="ARBA00023136"/>
    </source>
</evidence>
<evidence type="ECO:0000256" key="11">
    <source>
        <dbReference type="ARBA" id="ARBA00023012"/>
    </source>
</evidence>
<dbReference type="SMART" id="SM00091">
    <property type="entry name" value="PAS"/>
    <property type="match status" value="1"/>
</dbReference>
<feature type="domain" description="Response regulatory" evidence="17">
    <location>
        <begin position="605"/>
        <end position="720"/>
    </location>
</feature>
<sequence length="728" mass="79668">MPLNASIARFQRYARGRIKHLPKRQILTVVGSGFVALHTSLFIGLLAACISIIGEVIDCVCLKRQLIALKNGQRFSLLSARASISAGIQAVCTAICILMAEALPDAGVGIYFALVFLMSAAMNAGLVLPYHKPSAYARLSVYFITFLVILLQQYFRAGGAFEVFIADALTMTMKGYIVYVILHFVVSNHEKHLRNTKQILATSQALEASDRLKRESQELARKLSLVARHANDSIVISDPTGSITWVNEAFTRITGYEASEAIGKTPAELLNDASTSLEMTANIANHIRQGKAVRADILNRRKDGRTIWVETNIVPIKTDDNQVEMIVAIERDVTAIKEHEKELAEAKIQAEQGEQAKSEFLATMSHEIRTPMNGIIGLSDLLFELPLPKEAHSYASTIRDSADALLTIINDVLDVSKLDAGQLSIDPIPFDLEACFHKSIELLAPQAVLKGIYLDVELDKDLPKDAIGDDGRVRQIFLNVIGNAIKFTSFGGVTVRPKIETTDTGYLLVVEVIDTGIGIHSDRIDQVFDKFQQADSKTTRRFGGTGLGLSISKQLAEMMQGDISAVSTMEKGSTFTITLSLGRSVLQNTNSIQRQNLASDIAPMSVLVAEDNKTNRFLISKYLKGLPLDVHFAHDGKEAVESMQAVTPDLIFMDMSMPEMDGLEATKRIRASRGIQPHIIALTANAFASDREACFAAGMDDFLAKPVKKTDLLGKLADFSATRSANQL</sequence>
<dbReference type="FunFam" id="3.30.565.10:FF:000010">
    <property type="entry name" value="Sensor histidine kinase RcsC"/>
    <property type="match status" value="1"/>
</dbReference>
<accession>A0A1L9NRV2</accession>
<evidence type="ECO:0000256" key="15">
    <source>
        <dbReference type="SAM" id="Phobius"/>
    </source>
</evidence>
<dbReference type="CDD" id="cd16922">
    <property type="entry name" value="HATPase_EvgS-ArcB-TorS-like"/>
    <property type="match status" value="1"/>
</dbReference>
<evidence type="ECO:0000256" key="14">
    <source>
        <dbReference type="SAM" id="Coils"/>
    </source>
</evidence>
<keyword evidence="21" id="KW-1185">Reference proteome</keyword>
<reference evidence="20 21" key="1">
    <citation type="submission" date="2016-10" db="EMBL/GenBank/DDBJ databases">
        <title>Genome sequence of Planktotalea frisia SH6-1.</title>
        <authorList>
            <person name="Poehlein A."/>
            <person name="Bakenhus I."/>
            <person name="Voget S."/>
            <person name="Brinkhoff T."/>
            <person name="Simon M."/>
        </authorList>
    </citation>
    <scope>NUCLEOTIDE SEQUENCE [LARGE SCALE GENOMIC DNA]</scope>
    <source>
        <strain evidence="20 21">SH6-1</strain>
    </source>
</reference>
<dbReference type="Pfam" id="PF02518">
    <property type="entry name" value="HATPase_c"/>
    <property type="match status" value="1"/>
</dbReference>
<dbReference type="PROSITE" id="PS50113">
    <property type="entry name" value="PAC"/>
    <property type="match status" value="1"/>
</dbReference>
<dbReference type="SUPFAM" id="SSF47384">
    <property type="entry name" value="Homodimeric domain of signal transducing histidine kinase"/>
    <property type="match status" value="1"/>
</dbReference>
<evidence type="ECO:0000256" key="8">
    <source>
        <dbReference type="ARBA" id="ARBA00022777"/>
    </source>
</evidence>
<dbReference type="SMART" id="SM00388">
    <property type="entry name" value="HisKA"/>
    <property type="match status" value="1"/>
</dbReference>
<dbReference type="Proteomes" id="UP000184514">
    <property type="component" value="Unassembled WGS sequence"/>
</dbReference>
<dbReference type="SUPFAM" id="SSF55874">
    <property type="entry name" value="ATPase domain of HSP90 chaperone/DNA topoisomerase II/histidine kinase"/>
    <property type="match status" value="1"/>
</dbReference>
<keyword evidence="12 15" id="KW-0472">Membrane</keyword>
<dbReference type="FunFam" id="1.10.287.130:FF:000004">
    <property type="entry name" value="Ethylene receptor 1"/>
    <property type="match status" value="1"/>
</dbReference>
<comment type="caution">
    <text evidence="20">The sequence shown here is derived from an EMBL/GenBank/DDBJ whole genome shotgun (WGS) entry which is preliminary data.</text>
</comment>
<dbReference type="InterPro" id="IPR035965">
    <property type="entry name" value="PAS-like_dom_sf"/>
</dbReference>
<evidence type="ECO:0000256" key="1">
    <source>
        <dbReference type="ARBA" id="ARBA00000085"/>
    </source>
</evidence>
<keyword evidence="8 20" id="KW-0418">Kinase</keyword>
<comment type="subcellular location">
    <subcellularLocation>
        <location evidence="2">Membrane</location>
    </subcellularLocation>
</comment>
<dbReference type="InterPro" id="IPR001610">
    <property type="entry name" value="PAC"/>
</dbReference>
<dbReference type="PRINTS" id="PR00344">
    <property type="entry name" value="BCTRLSENSOR"/>
</dbReference>
<keyword evidence="5 20" id="KW-0808">Transferase</keyword>
<keyword evidence="11" id="KW-0902">Two-component regulatory system</keyword>
<feature type="domain" description="Histidine kinase" evidence="16">
    <location>
        <begin position="363"/>
        <end position="583"/>
    </location>
</feature>
<dbReference type="InterPro" id="IPR000700">
    <property type="entry name" value="PAS-assoc_C"/>
</dbReference>
<dbReference type="InterPro" id="IPR011006">
    <property type="entry name" value="CheY-like_superfamily"/>
</dbReference>
<evidence type="ECO:0000256" key="4">
    <source>
        <dbReference type="ARBA" id="ARBA00022553"/>
    </source>
</evidence>
<dbReference type="GO" id="GO:0005524">
    <property type="term" value="F:ATP binding"/>
    <property type="evidence" value="ECO:0007669"/>
    <property type="project" value="UniProtKB-KW"/>
</dbReference>
<dbReference type="InterPro" id="IPR036097">
    <property type="entry name" value="HisK_dim/P_sf"/>
</dbReference>
<gene>
    <name evidence="20" type="primary">luxQ_2</name>
    <name evidence="20" type="ORF">PFRI_37510</name>
</gene>
<evidence type="ECO:0000259" key="17">
    <source>
        <dbReference type="PROSITE" id="PS50110"/>
    </source>
</evidence>
<dbReference type="CDD" id="cd17546">
    <property type="entry name" value="REC_hyHK_CKI1_RcsC-like"/>
    <property type="match status" value="1"/>
</dbReference>
<dbReference type="PROSITE" id="PS50112">
    <property type="entry name" value="PAS"/>
    <property type="match status" value="1"/>
</dbReference>
<dbReference type="Pfam" id="PF13426">
    <property type="entry name" value="PAS_9"/>
    <property type="match status" value="1"/>
</dbReference>
<evidence type="ECO:0000259" key="16">
    <source>
        <dbReference type="PROSITE" id="PS50109"/>
    </source>
</evidence>
<dbReference type="SUPFAM" id="SSF52172">
    <property type="entry name" value="CheY-like"/>
    <property type="match status" value="1"/>
</dbReference>
<evidence type="ECO:0000256" key="5">
    <source>
        <dbReference type="ARBA" id="ARBA00022679"/>
    </source>
</evidence>
<evidence type="ECO:0000256" key="7">
    <source>
        <dbReference type="ARBA" id="ARBA00022741"/>
    </source>
</evidence>
<dbReference type="SMART" id="SM00387">
    <property type="entry name" value="HATPase_c"/>
    <property type="match status" value="1"/>
</dbReference>
<dbReference type="PROSITE" id="PS50109">
    <property type="entry name" value="HIS_KIN"/>
    <property type="match status" value="1"/>
</dbReference>
<dbReference type="Gene3D" id="3.30.450.20">
    <property type="entry name" value="PAS domain"/>
    <property type="match status" value="1"/>
</dbReference>
<keyword evidence="20" id="KW-0378">Hydrolase</keyword>
<dbReference type="InterPro" id="IPR001789">
    <property type="entry name" value="Sig_transdc_resp-reg_receiver"/>
</dbReference>
<evidence type="ECO:0000259" key="19">
    <source>
        <dbReference type="PROSITE" id="PS50113"/>
    </source>
</evidence>
<comment type="catalytic activity">
    <reaction evidence="1">
        <text>ATP + protein L-histidine = ADP + protein N-phospho-L-histidine.</text>
        <dbReference type="EC" id="2.7.13.3"/>
    </reaction>
</comment>
<keyword evidence="9" id="KW-0067">ATP-binding</keyword>
<proteinExistence type="predicted"/>
<dbReference type="EC" id="2.7.13.3" evidence="3"/>
<dbReference type="InterPro" id="IPR005467">
    <property type="entry name" value="His_kinase_dom"/>
</dbReference>
<evidence type="ECO:0000256" key="13">
    <source>
        <dbReference type="PROSITE-ProRule" id="PRU00169"/>
    </source>
</evidence>
<dbReference type="Gene3D" id="1.10.287.130">
    <property type="match status" value="1"/>
</dbReference>
<name>A0A1L9NRV2_9RHOB</name>
<keyword evidence="14" id="KW-0175">Coiled coil</keyword>
<dbReference type="AlphaFoldDB" id="A0A1L9NRV2"/>
<dbReference type="Pfam" id="PF00072">
    <property type="entry name" value="Response_reg"/>
    <property type="match status" value="1"/>
</dbReference>
<dbReference type="SMART" id="SM00086">
    <property type="entry name" value="PAC"/>
    <property type="match status" value="1"/>
</dbReference>
<keyword evidence="10 15" id="KW-1133">Transmembrane helix</keyword>
<feature type="transmembrane region" description="Helical" evidence="15">
    <location>
        <begin position="34"/>
        <end position="57"/>
    </location>
</feature>
<evidence type="ECO:0000256" key="2">
    <source>
        <dbReference type="ARBA" id="ARBA00004370"/>
    </source>
</evidence>
<keyword evidence="7" id="KW-0547">Nucleotide-binding</keyword>
<dbReference type="GO" id="GO:0016020">
    <property type="term" value="C:membrane"/>
    <property type="evidence" value="ECO:0007669"/>
    <property type="project" value="UniProtKB-SubCell"/>
</dbReference>
<dbReference type="SUPFAM" id="SSF55785">
    <property type="entry name" value="PYP-like sensor domain (PAS domain)"/>
    <property type="match status" value="1"/>
</dbReference>
<dbReference type="GO" id="GO:0000155">
    <property type="term" value="F:phosphorelay sensor kinase activity"/>
    <property type="evidence" value="ECO:0007669"/>
    <property type="project" value="InterPro"/>
</dbReference>
<dbReference type="InterPro" id="IPR003594">
    <property type="entry name" value="HATPase_dom"/>
</dbReference>
<evidence type="ECO:0000313" key="20">
    <source>
        <dbReference type="EMBL" id="OJI92040.1"/>
    </source>
</evidence>
<evidence type="ECO:0000256" key="10">
    <source>
        <dbReference type="ARBA" id="ARBA00022989"/>
    </source>
</evidence>
<dbReference type="Pfam" id="PF00512">
    <property type="entry name" value="HisKA"/>
    <property type="match status" value="1"/>
</dbReference>
<feature type="transmembrane region" description="Helical" evidence="15">
    <location>
        <begin position="106"/>
        <end position="128"/>
    </location>
</feature>
<keyword evidence="4 13" id="KW-0597">Phosphoprotein</keyword>
<dbReference type="InterPro" id="IPR000014">
    <property type="entry name" value="PAS"/>
</dbReference>
<evidence type="ECO:0000256" key="6">
    <source>
        <dbReference type="ARBA" id="ARBA00022692"/>
    </source>
</evidence>
<dbReference type="InterPro" id="IPR003661">
    <property type="entry name" value="HisK_dim/P_dom"/>
</dbReference>
<feature type="modified residue" description="4-aspartylphosphate" evidence="13">
    <location>
        <position position="654"/>
    </location>
</feature>
<evidence type="ECO:0000259" key="18">
    <source>
        <dbReference type="PROSITE" id="PS50112"/>
    </source>
</evidence>
<dbReference type="Gene3D" id="3.30.565.10">
    <property type="entry name" value="Histidine kinase-like ATPase, C-terminal domain"/>
    <property type="match status" value="1"/>
</dbReference>
<dbReference type="GO" id="GO:0016787">
    <property type="term" value="F:hydrolase activity"/>
    <property type="evidence" value="ECO:0007669"/>
    <property type="project" value="UniProtKB-KW"/>
</dbReference>
<feature type="transmembrane region" description="Helical" evidence="15">
    <location>
        <begin position="78"/>
        <end position="100"/>
    </location>
</feature>
<dbReference type="InterPro" id="IPR004358">
    <property type="entry name" value="Sig_transdc_His_kin-like_C"/>
</dbReference>
<dbReference type="PANTHER" id="PTHR45339:SF1">
    <property type="entry name" value="HYBRID SIGNAL TRANSDUCTION HISTIDINE KINASE J"/>
    <property type="match status" value="1"/>
</dbReference>